<feature type="region of interest" description="Disordered" evidence="1">
    <location>
        <begin position="325"/>
        <end position="371"/>
    </location>
</feature>
<feature type="region of interest" description="Disordered" evidence="1">
    <location>
        <begin position="1"/>
        <end position="47"/>
    </location>
</feature>
<evidence type="ECO:0000313" key="3">
    <source>
        <dbReference type="Proteomes" id="UP000694412"/>
    </source>
</evidence>
<protein>
    <submittedName>
        <fullName evidence="2">Coiled-coil domain containing 87</fullName>
    </submittedName>
</protein>
<dbReference type="OrthoDB" id="67750at2759"/>
<organism evidence="2 3">
    <name type="scientific">Coturnix japonica</name>
    <name type="common">Japanese quail</name>
    <name type="synonym">Coturnix coturnix japonica</name>
    <dbReference type="NCBI Taxonomy" id="93934"/>
    <lineage>
        <taxon>Eukaryota</taxon>
        <taxon>Metazoa</taxon>
        <taxon>Chordata</taxon>
        <taxon>Craniata</taxon>
        <taxon>Vertebrata</taxon>
        <taxon>Euteleostomi</taxon>
        <taxon>Archelosauria</taxon>
        <taxon>Archosauria</taxon>
        <taxon>Dinosauria</taxon>
        <taxon>Saurischia</taxon>
        <taxon>Theropoda</taxon>
        <taxon>Coelurosauria</taxon>
        <taxon>Aves</taxon>
        <taxon>Neognathae</taxon>
        <taxon>Galloanserae</taxon>
        <taxon>Galliformes</taxon>
        <taxon>Phasianidae</taxon>
        <taxon>Perdicinae</taxon>
        <taxon>Coturnix</taxon>
    </lineage>
</organism>
<gene>
    <name evidence="2" type="primary">CCDC87</name>
</gene>
<evidence type="ECO:0000256" key="1">
    <source>
        <dbReference type="SAM" id="MobiDB-lite"/>
    </source>
</evidence>
<dbReference type="PANTHER" id="PTHR16078:SF1">
    <property type="entry name" value="COILED-COIL DOMAIN-CONTAINING PROTEIN 87"/>
    <property type="match status" value="1"/>
</dbReference>
<dbReference type="RefSeq" id="XP_015706457.1">
    <property type="nucleotide sequence ID" value="XM_015850971.2"/>
</dbReference>
<dbReference type="Proteomes" id="UP000694412">
    <property type="component" value="Unassembled WGS sequence"/>
</dbReference>
<dbReference type="GeneTree" id="ENSGT00390000018647"/>
<dbReference type="GeneID" id="107307466"/>
<proteinExistence type="predicted"/>
<dbReference type="AlphaFoldDB" id="A0A8C2SLA5"/>
<dbReference type="KEGG" id="cjo:107307466"/>
<evidence type="ECO:0000313" key="2">
    <source>
        <dbReference type="Ensembl" id="ENSCJPP00005000514.1"/>
    </source>
</evidence>
<feature type="region of interest" description="Disordered" evidence="1">
    <location>
        <begin position="396"/>
        <end position="427"/>
    </location>
</feature>
<feature type="compositionally biased region" description="Polar residues" evidence="1">
    <location>
        <begin position="1"/>
        <end position="11"/>
    </location>
</feature>
<feature type="compositionally biased region" description="Pro residues" evidence="1">
    <location>
        <begin position="409"/>
        <end position="423"/>
    </location>
</feature>
<dbReference type="CTD" id="55231"/>
<feature type="compositionally biased region" description="Acidic residues" evidence="1">
    <location>
        <begin position="398"/>
        <end position="408"/>
    </location>
</feature>
<dbReference type="Ensembl" id="ENSCJPT00005000947.1">
    <property type="protein sequence ID" value="ENSCJPP00005000514.1"/>
    <property type="gene ID" value="ENSCJPG00005000615.1"/>
</dbReference>
<keyword evidence="3" id="KW-1185">Reference proteome</keyword>
<name>A0A8C2SLA5_COTJA</name>
<reference evidence="2" key="2">
    <citation type="submission" date="2025-09" db="UniProtKB">
        <authorList>
            <consortium name="Ensembl"/>
        </authorList>
    </citation>
    <scope>IDENTIFICATION</scope>
</reference>
<reference evidence="2" key="1">
    <citation type="submission" date="2025-08" db="UniProtKB">
        <authorList>
            <consortium name="Ensembl"/>
        </authorList>
    </citation>
    <scope>IDENTIFICATION</scope>
</reference>
<feature type="region of interest" description="Disordered" evidence="1">
    <location>
        <begin position="247"/>
        <end position="275"/>
    </location>
</feature>
<sequence>MKPTEPQSDPSKQPPSREATPRPPPVQPPHGLPGSIQGLPGSIRGLPGSIQGLPGSCWGLPGSCRGLPGSIQGLPGSIRGLPGSFRPGAASRLPPLLGVLSRRPEDDVRLRLLRTLVVETPEEPPQEPPGATTGVQVQLLWSPEVVMEDGVKLEMRGAVRSAAVMEMLGVRRPLHGDAETQALCIDTKTQPLHGDTMGTNTVTQPLHTQTETQPLYNETETQPLHIDTETQPLCTDTKTQPLHTKTETQPLHGDIKGTNIETQPLHTETETQPLHTKMETQPLHTETETQSSSIPPCSVEALIDLYDQLGPTLPSQRLLFHEDPRVEPAPTDPLVLNVSSNRGSPSSPMTSLQPPSRGAPTSPKRQPGPSSILQDYQQFLISTSSDFLHSIFNLPHSEEEEPDEEPWEPIEPPPSPPAAPTPQPEELQRRLSRLWAALQVPVGQQLAMAVKYGPASNQRQLVAALELWDEAADLIEQREQLLALLEGMELHNSDPNRFFRSQGQRGSPNSNPIGFQGRYGLPSWVGEIRRQLHAELRRYEGKLMAVMKKLKEEYGDEVTLKGRSYEEKMRRDRGEMLYRLQQGRRAAAMGGIMQTKGGGL</sequence>
<dbReference type="Gene3D" id="1.20.58.1520">
    <property type="match status" value="1"/>
</dbReference>
<dbReference type="InterPro" id="IPR037383">
    <property type="entry name" value="CCDC87"/>
</dbReference>
<feature type="compositionally biased region" description="Polar residues" evidence="1">
    <location>
        <begin position="259"/>
        <end position="274"/>
    </location>
</feature>
<feature type="compositionally biased region" description="Pro residues" evidence="1">
    <location>
        <begin position="21"/>
        <end position="31"/>
    </location>
</feature>
<feature type="compositionally biased region" description="Polar residues" evidence="1">
    <location>
        <begin position="337"/>
        <end position="354"/>
    </location>
</feature>
<accession>A0A8C2SLA5</accession>
<dbReference type="PANTHER" id="PTHR16078">
    <property type="entry name" value="COILED-COIL DOMAIN-CONTAINING PROTEIN 87"/>
    <property type="match status" value="1"/>
</dbReference>